<dbReference type="Proteomes" id="UP000501690">
    <property type="component" value="Linkage Group LG10"/>
</dbReference>
<dbReference type="EMBL" id="CP039354">
    <property type="protein sequence ID" value="QCE10293.1"/>
    <property type="molecule type" value="Genomic_DNA"/>
</dbReference>
<keyword evidence="2" id="KW-1185">Reference proteome</keyword>
<protein>
    <submittedName>
        <fullName evidence="1">Uncharacterized protein</fullName>
    </submittedName>
</protein>
<name>A0A4D6N8Y5_VIGUN</name>
<reference evidence="1 2" key="1">
    <citation type="submission" date="2019-04" db="EMBL/GenBank/DDBJ databases">
        <title>An improved genome assembly and genetic linkage map for asparagus bean, Vigna unguiculata ssp. sesquipedialis.</title>
        <authorList>
            <person name="Xia Q."/>
            <person name="Zhang R."/>
            <person name="Dong Y."/>
        </authorList>
    </citation>
    <scope>NUCLEOTIDE SEQUENCE [LARGE SCALE GENOMIC DNA]</scope>
    <source>
        <tissue evidence="1">Leaf</tissue>
    </source>
</reference>
<sequence length="126" mass="13423">MVVVVAAMVVREEEELAGGSRVCRCSGVAMMVALRRRRRWFVVVVRGAAMVVRRGDDGTLPWLTRCGEDGGGRCSFVVVVCGAVAALVVVSMVRDGGAVAGEIGSGGCVEGGREIRVRVSCVRWRR</sequence>
<dbReference type="AlphaFoldDB" id="A0A4D6N8Y5"/>
<organism evidence="1 2">
    <name type="scientific">Vigna unguiculata</name>
    <name type="common">Cowpea</name>
    <dbReference type="NCBI Taxonomy" id="3917"/>
    <lineage>
        <taxon>Eukaryota</taxon>
        <taxon>Viridiplantae</taxon>
        <taxon>Streptophyta</taxon>
        <taxon>Embryophyta</taxon>
        <taxon>Tracheophyta</taxon>
        <taxon>Spermatophyta</taxon>
        <taxon>Magnoliopsida</taxon>
        <taxon>eudicotyledons</taxon>
        <taxon>Gunneridae</taxon>
        <taxon>Pentapetalae</taxon>
        <taxon>rosids</taxon>
        <taxon>fabids</taxon>
        <taxon>Fabales</taxon>
        <taxon>Fabaceae</taxon>
        <taxon>Papilionoideae</taxon>
        <taxon>50 kb inversion clade</taxon>
        <taxon>NPAAA clade</taxon>
        <taxon>indigoferoid/millettioid clade</taxon>
        <taxon>Phaseoleae</taxon>
        <taxon>Vigna</taxon>
    </lineage>
</organism>
<proteinExistence type="predicted"/>
<gene>
    <name evidence="1" type="ORF">DEO72_LG10g1521</name>
</gene>
<evidence type="ECO:0000313" key="1">
    <source>
        <dbReference type="EMBL" id="QCE10293.1"/>
    </source>
</evidence>
<evidence type="ECO:0000313" key="2">
    <source>
        <dbReference type="Proteomes" id="UP000501690"/>
    </source>
</evidence>
<accession>A0A4D6N8Y5</accession>